<evidence type="ECO:0000313" key="3">
    <source>
        <dbReference type="Proteomes" id="UP000431533"/>
    </source>
</evidence>
<evidence type="ECO:0000259" key="1">
    <source>
        <dbReference type="Pfam" id="PF06985"/>
    </source>
</evidence>
<dbReference type="InterPro" id="IPR052895">
    <property type="entry name" value="HetReg/Transcr_Mod"/>
</dbReference>
<reference evidence="2 3" key="1">
    <citation type="submission" date="2018-05" db="EMBL/GenBank/DDBJ databases">
        <title>Genome sequencing and assembly of the regulated plant pathogen Lachnellula willkommii and related sister species for the development of diagnostic species identification markers.</title>
        <authorList>
            <person name="Giroux E."/>
            <person name="Bilodeau G."/>
        </authorList>
    </citation>
    <scope>NUCLEOTIDE SEQUENCE [LARGE SCALE GENOMIC DNA]</scope>
    <source>
        <strain evidence="2 3">CBS 185.66</strain>
    </source>
</reference>
<protein>
    <submittedName>
        <fullName evidence="2">Heterokaryon incompatibility protein 6,OR allele</fullName>
    </submittedName>
</protein>
<comment type="caution">
    <text evidence="2">The sequence shown here is derived from an EMBL/GenBank/DDBJ whole genome shotgun (WGS) entry which is preliminary data.</text>
</comment>
<dbReference type="OrthoDB" id="2157530at2759"/>
<name>A0A8H8QX81_9HELO</name>
<feature type="domain" description="Heterokaryon incompatibility" evidence="1">
    <location>
        <begin position="46"/>
        <end position="212"/>
    </location>
</feature>
<dbReference type="RefSeq" id="XP_031002539.1">
    <property type="nucleotide sequence ID" value="XM_031151626.1"/>
</dbReference>
<dbReference type="InterPro" id="IPR010730">
    <property type="entry name" value="HET"/>
</dbReference>
<sequence>MYSTLPRSLSGKSNTIRLLKLRAALEHTMIECDLEVVDLETRPRLEALSYVWGNPNPPEAILCNGHQHSVTPNLALALRRIRSPCTTRTVWVDAICVNQEDLEERSQQIQLMREIYSQAWRVIVWLGEDNGLAETAIQTIKWFAAECCAKIGKSLDAIDLDMNSPMDLQLRSYTSTTARLQRPTPIQTPNEWQAIEWFYDQPWFSRAWVVQEVAFAPPVFYIGPFEIGWKEVAVTATWIGWNVTHPYNTKLVDVYERAEEIFKQRGNYRPYLESLIAGGLIMYSKATDPRDKIYAFLGLMHESDRKGVLLQPDYSKSVVHVYGDAVRHMIQQNEDDAKYNLTEAFASIESSNTGTEGFPSWIPRWDNPSMLKNPWYRLRTGFLDRGWSASRDKVPEVRNVSDREILVLKGLKVANISRVFPLQRKSDDADWLTHIWKEISVLLDASPWAETKELVLLKAIGSLYSDFNANIESVPVEGYKFLLEMVLVSCFVSCGGERDEEGHYISESNIQEDLDAYDTDPTLSGMIIEANLSDCGDLARFINECPFSLFITEDNNLGAGTRDARAGDLVSILYGGEPPFLLRQAGAQWKFMEACYMNGAMYGEAIEELKRGKLGEEWFEIR</sequence>
<organism evidence="2 3">
    <name type="scientific">Lachnellula hyalina</name>
    <dbReference type="NCBI Taxonomy" id="1316788"/>
    <lineage>
        <taxon>Eukaryota</taxon>
        <taxon>Fungi</taxon>
        <taxon>Dikarya</taxon>
        <taxon>Ascomycota</taxon>
        <taxon>Pezizomycotina</taxon>
        <taxon>Leotiomycetes</taxon>
        <taxon>Helotiales</taxon>
        <taxon>Lachnaceae</taxon>
        <taxon>Lachnellula</taxon>
    </lineage>
</organism>
<accession>A0A8H8QX81</accession>
<dbReference type="PANTHER" id="PTHR24148">
    <property type="entry name" value="ANKYRIN REPEAT DOMAIN-CONTAINING PROTEIN 39 HOMOLOG-RELATED"/>
    <property type="match status" value="1"/>
</dbReference>
<gene>
    <name evidence="2" type="primary">het-6_23</name>
    <name evidence="2" type="ORF">LHYA1_G006691</name>
</gene>
<dbReference type="EMBL" id="QGMH01000164">
    <property type="protein sequence ID" value="TVY23751.1"/>
    <property type="molecule type" value="Genomic_DNA"/>
</dbReference>
<evidence type="ECO:0000313" key="2">
    <source>
        <dbReference type="EMBL" id="TVY23751.1"/>
    </source>
</evidence>
<dbReference type="PANTHER" id="PTHR24148:SF64">
    <property type="entry name" value="HETEROKARYON INCOMPATIBILITY DOMAIN-CONTAINING PROTEIN"/>
    <property type="match status" value="1"/>
</dbReference>
<dbReference type="GeneID" id="41986889"/>
<dbReference type="Pfam" id="PF06985">
    <property type="entry name" value="HET"/>
    <property type="match status" value="1"/>
</dbReference>
<dbReference type="AlphaFoldDB" id="A0A8H8QX81"/>
<proteinExistence type="predicted"/>
<dbReference type="Proteomes" id="UP000431533">
    <property type="component" value="Unassembled WGS sequence"/>
</dbReference>
<keyword evidence="3" id="KW-1185">Reference proteome</keyword>